<dbReference type="PANTHER" id="PTHR12300">
    <property type="entry name" value="HVA22-LIKE PROTEINS"/>
    <property type="match status" value="1"/>
</dbReference>
<organism evidence="7 8">
    <name type="scientific">Fasciolopsis buskii</name>
    <dbReference type="NCBI Taxonomy" id="27845"/>
    <lineage>
        <taxon>Eukaryota</taxon>
        <taxon>Metazoa</taxon>
        <taxon>Spiralia</taxon>
        <taxon>Lophotrochozoa</taxon>
        <taxon>Platyhelminthes</taxon>
        <taxon>Trematoda</taxon>
        <taxon>Digenea</taxon>
        <taxon>Plagiorchiida</taxon>
        <taxon>Echinostomata</taxon>
        <taxon>Echinostomatoidea</taxon>
        <taxon>Fasciolidae</taxon>
        <taxon>Fasciolopsis</taxon>
    </lineage>
</organism>
<dbReference type="Proteomes" id="UP000728185">
    <property type="component" value="Unassembled WGS sequence"/>
</dbReference>
<gene>
    <name evidence="7" type="ORF">FBUS_11453</name>
</gene>
<keyword evidence="8" id="KW-1185">Reference proteome</keyword>
<dbReference type="OrthoDB" id="10009287at2759"/>
<evidence type="ECO:0000256" key="5">
    <source>
        <dbReference type="ARBA" id="ARBA00023136"/>
    </source>
</evidence>
<evidence type="ECO:0000256" key="1">
    <source>
        <dbReference type="ARBA" id="ARBA00004141"/>
    </source>
</evidence>
<evidence type="ECO:0000256" key="2">
    <source>
        <dbReference type="ARBA" id="ARBA00008573"/>
    </source>
</evidence>
<feature type="transmembrane region" description="Helical" evidence="6">
    <location>
        <begin position="88"/>
        <end position="112"/>
    </location>
</feature>
<evidence type="ECO:0000256" key="4">
    <source>
        <dbReference type="ARBA" id="ARBA00022989"/>
    </source>
</evidence>
<dbReference type="AlphaFoldDB" id="A0A8E0S1E8"/>
<name>A0A8E0S1E8_9TREM</name>
<dbReference type="EMBL" id="LUCM01002744">
    <property type="protein sequence ID" value="KAA0196893.1"/>
    <property type="molecule type" value="Genomic_DNA"/>
</dbReference>
<comment type="subcellular location">
    <subcellularLocation>
        <location evidence="1 6">Membrane</location>
        <topology evidence="1 6">Multi-pass membrane protein</topology>
    </subcellularLocation>
</comment>
<sequence>MDKVRSLRNSLDEALHRKNAFTDLLAKAEDKTKVSRVNIVLGVVAIIALYLVFGYGTSFLATLIGFVYPAYKSIKALETHEKEDDTKWLTYWVVFAFISVVEAFTDIFFYWIPLYSLLKCIAFLFLMTPTKPNGSILIYEKLIRPYVLKHEKKLDQAFDAATDLAGDFANTARKKAVEVAEHMGGKMD</sequence>
<feature type="transmembrane region" description="Helical" evidence="6">
    <location>
        <begin position="39"/>
        <end position="68"/>
    </location>
</feature>
<dbReference type="PANTHER" id="PTHR12300:SF161">
    <property type="entry name" value="RECEPTOR EXPRESSION-ENHANCING PROTEIN"/>
    <property type="match status" value="1"/>
</dbReference>
<accession>A0A8E0S1E8</accession>
<keyword evidence="7" id="KW-0675">Receptor</keyword>
<keyword evidence="4 6" id="KW-1133">Transmembrane helix</keyword>
<evidence type="ECO:0000256" key="3">
    <source>
        <dbReference type="ARBA" id="ARBA00022692"/>
    </source>
</evidence>
<dbReference type="GO" id="GO:0016020">
    <property type="term" value="C:membrane"/>
    <property type="evidence" value="ECO:0007669"/>
    <property type="project" value="UniProtKB-SubCell"/>
</dbReference>
<evidence type="ECO:0000313" key="8">
    <source>
        <dbReference type="Proteomes" id="UP000728185"/>
    </source>
</evidence>
<dbReference type="Pfam" id="PF03134">
    <property type="entry name" value="TB2_DP1_HVA22"/>
    <property type="match status" value="1"/>
</dbReference>
<keyword evidence="3 6" id="KW-0812">Transmembrane</keyword>
<keyword evidence="5 6" id="KW-0472">Membrane</keyword>
<proteinExistence type="inferred from homology"/>
<protein>
    <recommendedName>
        <fullName evidence="6">Receptor expression-enhancing protein</fullName>
    </recommendedName>
</protein>
<dbReference type="InterPro" id="IPR004345">
    <property type="entry name" value="TB2_DP1_HVA22"/>
</dbReference>
<comment type="caution">
    <text evidence="7">The sequence shown here is derived from an EMBL/GenBank/DDBJ whole genome shotgun (WGS) entry which is preliminary data.</text>
</comment>
<comment type="similarity">
    <text evidence="2 6">Belongs to the DP1 family.</text>
</comment>
<evidence type="ECO:0000256" key="6">
    <source>
        <dbReference type="RuleBase" id="RU362006"/>
    </source>
</evidence>
<reference evidence="7" key="1">
    <citation type="submission" date="2019-05" db="EMBL/GenBank/DDBJ databases">
        <title>Annotation for the trematode Fasciolopsis buski.</title>
        <authorList>
            <person name="Choi Y.-J."/>
        </authorList>
    </citation>
    <scope>NUCLEOTIDE SEQUENCE</scope>
    <source>
        <strain evidence="7">HT</strain>
        <tissue evidence="7">Whole worm</tissue>
    </source>
</reference>
<evidence type="ECO:0000313" key="7">
    <source>
        <dbReference type="EMBL" id="KAA0196893.1"/>
    </source>
</evidence>